<dbReference type="Gene3D" id="3.80.10.10">
    <property type="entry name" value="Ribonuclease Inhibitor"/>
    <property type="match status" value="1"/>
</dbReference>
<protein>
    <submittedName>
        <fullName evidence="9">CC-NB-LRR protein</fullName>
    </submittedName>
</protein>
<dbReference type="PRINTS" id="PR00364">
    <property type="entry name" value="DISEASERSIST"/>
</dbReference>
<dbReference type="Gene3D" id="1.10.8.430">
    <property type="entry name" value="Helical domain of apoptotic protease-activating factors"/>
    <property type="match status" value="1"/>
</dbReference>
<dbReference type="InterPro" id="IPR032675">
    <property type="entry name" value="LRR_dom_sf"/>
</dbReference>
<dbReference type="Gene3D" id="3.40.50.300">
    <property type="entry name" value="P-loop containing nucleotide triphosphate hydrolases"/>
    <property type="match status" value="1"/>
</dbReference>
<dbReference type="EMBL" id="AB124833">
    <property type="protein sequence ID" value="BAD16724.1"/>
    <property type="molecule type" value="mRNA"/>
</dbReference>
<dbReference type="Pfam" id="PF13855">
    <property type="entry name" value="LRR_8"/>
    <property type="match status" value="1"/>
</dbReference>
<dbReference type="PANTHER" id="PTHR33463">
    <property type="entry name" value="NB-ARC DOMAIN-CONTAINING PROTEIN-RELATED"/>
    <property type="match status" value="1"/>
</dbReference>
<dbReference type="Pfam" id="PF23247">
    <property type="entry name" value="LRR_RPS2"/>
    <property type="match status" value="1"/>
</dbReference>
<evidence type="ECO:0000256" key="4">
    <source>
        <dbReference type="ARBA" id="ARBA00022741"/>
    </source>
</evidence>
<sequence length="1036" mass="117470">MDIAVSTLQWCCGDPLAWAWDEVKKQCLYCIKYKENAEAFESDATEFLEKVQRLEEAVQRSGRHSIRGELQRQLGKSTDVKNKVNVLTSDMETATSTGCISNYKLSKRIVKLRKAMMQLLQDPEFISAVSLQPQAIRPPSRVKRPDDFLYFTSRKPTMDEIMNALKDEGRSIVRVYGMGGVGKTYMVKALASRALKEKKFDRVVESVVSQTVDLRKIQGDIAHGLGVELTSTEVQDRADDLRNLFNDHGNILLILDGLWETINLSTIGIPQYSERCKCKILITTRQMNVCDDLDRQYSAIQINVLSGDDPWTLFTQKAGDNLKVPPGFEEIGKKIVEECRGLPIALSTIGSALYKKDLTYWETAATRLHSSKTASIKEDDLNSVIRKCIELSYSFLPNDTCKRVFLMCSIFPEDYNIPKETLTRYVMGLALIRGIETVKEARGDIHQIVEELKAASLLLDGDKEETVKMHDVIRDISIQIGYNQEKPKSIVKASMKLENWPGEILTNSCGAISLISNHLKKLPDRVDCPETEILLLQDNKNLRLVPDEFFQGMRALKVLDFTGVKFKSLPSSTRQLSLLRLLSLDNCRFLKDVSMIGELNRLEILTLRMSGITSLPESFANLKELRILDITLSLQCENVPPGVISSMDKLEELYMQGCFADWEITNENRKTNFQEILTLGSLTILKVDIKNVCCLPPDSVAPNWEKFDICVSDSEECRLANAAQQASFTRGLTTGVNLEAFPEWFRQAVSHKAEKLSYQFCGNLSNILQEYLYGNFDEVKSLYIDQCADIAQLIKLGNGLPNQPVFPKLEKLNIHHMQKTEGICTEELPPGSLQQVKMVEVSECPKLKDSLLPPNLIQRMSNLEEVKVTGTSINAVFGFDGITFQGGQLRKLKRLTLLNLSQLTSLWKGPSELVMFHRLEVVKVSQRENLRYIFPYTVCDYLCHLQVLWLEDCSGLEKVIGGHTDENGVHEVPESITLPRLTTLTLQRLPHLTDFYTQEAYLRCPELQRLHKQDCKRLRTNLSDYHSDQEIQEKSS</sequence>
<dbReference type="Pfam" id="PF00931">
    <property type="entry name" value="NB-ARC"/>
    <property type="match status" value="1"/>
</dbReference>
<evidence type="ECO:0000259" key="7">
    <source>
        <dbReference type="Pfam" id="PF00931"/>
    </source>
</evidence>
<dbReference type="InterPro" id="IPR001611">
    <property type="entry name" value="Leu-rich_rpt"/>
</dbReference>
<dbReference type="SUPFAM" id="SSF52058">
    <property type="entry name" value="L domain-like"/>
    <property type="match status" value="1"/>
</dbReference>
<dbReference type="InterPro" id="IPR042197">
    <property type="entry name" value="Apaf_helical"/>
</dbReference>
<dbReference type="GO" id="GO:0006952">
    <property type="term" value="P:defense response"/>
    <property type="evidence" value="ECO:0007669"/>
    <property type="project" value="UniProtKB-KW"/>
</dbReference>
<feature type="domain" description="NB-ARC" evidence="7">
    <location>
        <begin position="156"/>
        <end position="320"/>
    </location>
</feature>
<dbReference type="InterPro" id="IPR027417">
    <property type="entry name" value="P-loop_NTPase"/>
</dbReference>
<feature type="domain" description="Disease resistance protein At4g27190-like leucine-rich repeats" evidence="8">
    <location>
        <begin position="809"/>
        <end position="953"/>
    </location>
</feature>
<dbReference type="SUPFAM" id="SSF52047">
    <property type="entry name" value="RNI-like"/>
    <property type="match status" value="1"/>
</dbReference>
<keyword evidence="5" id="KW-0611">Plant defense</keyword>
<dbReference type="InterPro" id="IPR036388">
    <property type="entry name" value="WH-like_DNA-bd_sf"/>
</dbReference>
<organism evidence="9">
    <name type="scientific">Solanum tuberosum</name>
    <name type="common">Potato</name>
    <dbReference type="NCBI Taxonomy" id="4113"/>
    <lineage>
        <taxon>Eukaryota</taxon>
        <taxon>Viridiplantae</taxon>
        <taxon>Streptophyta</taxon>
        <taxon>Embryophyta</taxon>
        <taxon>Tracheophyta</taxon>
        <taxon>Spermatophyta</taxon>
        <taxon>Magnoliopsida</taxon>
        <taxon>eudicotyledons</taxon>
        <taxon>Gunneridae</taxon>
        <taxon>Pentapetalae</taxon>
        <taxon>asterids</taxon>
        <taxon>lamiids</taxon>
        <taxon>Solanales</taxon>
        <taxon>Solanaceae</taxon>
        <taxon>Solanoideae</taxon>
        <taxon>Solaneae</taxon>
        <taxon>Solanum</taxon>
    </lineage>
</organism>
<dbReference type="Gene3D" id="1.10.10.10">
    <property type="entry name" value="Winged helix-like DNA-binding domain superfamily/Winged helix DNA-binding domain"/>
    <property type="match status" value="1"/>
</dbReference>
<evidence type="ECO:0000256" key="3">
    <source>
        <dbReference type="ARBA" id="ARBA00022737"/>
    </source>
</evidence>
<keyword evidence="4" id="KW-0547">Nucleotide-binding</keyword>
<keyword evidence="2" id="KW-0433">Leucine-rich repeat</keyword>
<dbReference type="InterPro" id="IPR050905">
    <property type="entry name" value="Plant_NBS-LRR"/>
</dbReference>
<reference evidence="9" key="1">
    <citation type="submission" date="2003-10" db="EMBL/GenBank/DDBJ databases">
        <title>Rapid transcriptional activation of a potato CC-NB-LRR class gene by inoculation with incompatible race of Phytophthora infestans.</title>
        <authorList>
            <person name="Ido K."/>
            <person name="Takemoto D."/>
            <person name="Yoshioka H."/>
            <person name="Doke N."/>
            <person name="Kawakita K."/>
        </authorList>
    </citation>
    <scope>NUCLEOTIDE SEQUENCE</scope>
</reference>
<comment type="similarity">
    <text evidence="1">Belongs to the disease resistance NB-LRR family.</text>
</comment>
<dbReference type="SUPFAM" id="SSF52540">
    <property type="entry name" value="P-loop containing nucleoside triphosphate hydrolases"/>
    <property type="match status" value="1"/>
</dbReference>
<dbReference type="FunFam" id="3.40.50.300:FF:001091">
    <property type="entry name" value="Probable disease resistance protein At1g61300"/>
    <property type="match status" value="1"/>
</dbReference>
<accession>Q75VK7</accession>
<dbReference type="InterPro" id="IPR057135">
    <property type="entry name" value="At4g27190-like_LRR"/>
</dbReference>
<evidence type="ECO:0000256" key="1">
    <source>
        <dbReference type="ARBA" id="ARBA00008894"/>
    </source>
</evidence>
<name>Q75VK7_SOLTU</name>
<keyword evidence="3" id="KW-0677">Repeat</keyword>
<evidence type="ECO:0000256" key="2">
    <source>
        <dbReference type="ARBA" id="ARBA00022614"/>
    </source>
</evidence>
<dbReference type="InterPro" id="IPR002182">
    <property type="entry name" value="NB-ARC"/>
</dbReference>
<evidence type="ECO:0000313" key="9">
    <source>
        <dbReference type="EMBL" id="BAD16724.1"/>
    </source>
</evidence>
<gene>
    <name evidence="9" type="primary">StEIG-A51</name>
</gene>
<keyword evidence="6" id="KW-0067">ATP-binding</keyword>
<dbReference type="AlphaFoldDB" id="Q75VK7"/>
<evidence type="ECO:0000256" key="6">
    <source>
        <dbReference type="ARBA" id="ARBA00022840"/>
    </source>
</evidence>
<proteinExistence type="evidence at transcript level"/>
<evidence type="ECO:0000259" key="8">
    <source>
        <dbReference type="Pfam" id="PF23247"/>
    </source>
</evidence>
<dbReference type="GO" id="GO:0043531">
    <property type="term" value="F:ADP binding"/>
    <property type="evidence" value="ECO:0007669"/>
    <property type="project" value="InterPro"/>
</dbReference>
<dbReference type="GO" id="GO:0005524">
    <property type="term" value="F:ATP binding"/>
    <property type="evidence" value="ECO:0007669"/>
    <property type="project" value="UniProtKB-KW"/>
</dbReference>
<evidence type="ECO:0000256" key="5">
    <source>
        <dbReference type="ARBA" id="ARBA00022821"/>
    </source>
</evidence>
<dbReference type="PANTHER" id="PTHR33463:SF169">
    <property type="entry name" value="AAA+ ATPASE DOMAIN-CONTAINING PROTEIN"/>
    <property type="match status" value="1"/>
</dbReference>